<name>A0A5P2CWN7_STRVZ</name>
<evidence type="ECO:0000313" key="2">
    <source>
        <dbReference type="Proteomes" id="UP000324015"/>
    </source>
</evidence>
<sequence length="71" mass="7537">MATTHEPQEADPYMATETLRAALGEAGIIFPSLGVDFGSPYLGLVQLGCVRADVAIRLAEHLRRGGPRSGQ</sequence>
<proteinExistence type="predicted"/>
<organism evidence="1 2">
    <name type="scientific">Streptomyces venezuelae</name>
    <dbReference type="NCBI Taxonomy" id="54571"/>
    <lineage>
        <taxon>Bacteria</taxon>
        <taxon>Bacillati</taxon>
        <taxon>Actinomycetota</taxon>
        <taxon>Actinomycetes</taxon>
        <taxon>Kitasatosporales</taxon>
        <taxon>Streptomycetaceae</taxon>
        <taxon>Streptomyces</taxon>
    </lineage>
</organism>
<gene>
    <name evidence="1" type="ORF">DEJ49_33670</name>
</gene>
<reference evidence="1 2" key="1">
    <citation type="submission" date="2018-05" db="EMBL/GenBank/DDBJ databases">
        <title>Streptomyces venezuelae.</title>
        <authorList>
            <person name="Kim W."/>
            <person name="Lee N."/>
            <person name="Cho B.-K."/>
        </authorList>
    </citation>
    <scope>NUCLEOTIDE SEQUENCE [LARGE SCALE GENOMIC DNA]</scope>
    <source>
        <strain evidence="1 2">ATCC 14585</strain>
    </source>
</reference>
<evidence type="ECO:0008006" key="3">
    <source>
        <dbReference type="Google" id="ProtNLM"/>
    </source>
</evidence>
<accession>A0A5P2CWN7</accession>
<evidence type="ECO:0000313" key="1">
    <source>
        <dbReference type="EMBL" id="QES45289.1"/>
    </source>
</evidence>
<dbReference type="EMBL" id="CP029191">
    <property type="protein sequence ID" value="QES45289.1"/>
    <property type="molecule type" value="Genomic_DNA"/>
</dbReference>
<dbReference type="AlphaFoldDB" id="A0A5P2CWN7"/>
<protein>
    <recommendedName>
        <fullName evidence="3">DUF2007 domain-containing protein</fullName>
    </recommendedName>
</protein>
<dbReference type="Proteomes" id="UP000324015">
    <property type="component" value="Chromosome"/>
</dbReference>